<dbReference type="OrthoDB" id="9797132at2"/>
<organism evidence="1 2">
    <name type="scientific">Bifidobacterium boum</name>
    <dbReference type="NCBI Taxonomy" id="78343"/>
    <lineage>
        <taxon>Bacteria</taxon>
        <taxon>Bacillati</taxon>
        <taxon>Actinomycetota</taxon>
        <taxon>Actinomycetes</taxon>
        <taxon>Bifidobacteriales</taxon>
        <taxon>Bifidobacteriaceae</taxon>
        <taxon>Bifidobacterium</taxon>
    </lineage>
</organism>
<accession>A0A086ZQF6</accession>
<sequence>MTAFTDYLTDHAEQLDLGTLAITRAHGTHHPEVFEIRKRYETIRDRVALADGAQPQIGEELARIRSLTNGYTIPDDACSTLAATYRMLEEAHRMYESTDERRVQ</sequence>
<protein>
    <recommendedName>
        <fullName evidence="3">Iron-sulfur cluster repair di-iron protein, ric</fullName>
    </recommendedName>
</protein>
<dbReference type="EMBL" id="JGYQ01000006">
    <property type="protein sequence ID" value="KFI48756.1"/>
    <property type="molecule type" value="Genomic_DNA"/>
</dbReference>
<gene>
    <name evidence="1" type="ORF">BBOU_0217</name>
</gene>
<name>A0A086ZQF6_9BIFI</name>
<dbReference type="GeneID" id="303203425"/>
<keyword evidence="2" id="KW-1185">Reference proteome</keyword>
<evidence type="ECO:0000313" key="1">
    <source>
        <dbReference type="EMBL" id="KFI48756.1"/>
    </source>
</evidence>
<evidence type="ECO:0000313" key="2">
    <source>
        <dbReference type="Proteomes" id="UP000029093"/>
    </source>
</evidence>
<proteinExistence type="predicted"/>
<dbReference type="Proteomes" id="UP000029093">
    <property type="component" value="Unassembled WGS sequence"/>
</dbReference>
<reference evidence="1 2" key="1">
    <citation type="submission" date="2014-03" db="EMBL/GenBank/DDBJ databases">
        <title>Genomics of Bifidobacteria.</title>
        <authorList>
            <person name="Ventura M."/>
            <person name="Milani C."/>
            <person name="Lugli G.A."/>
        </authorList>
    </citation>
    <scope>NUCLEOTIDE SEQUENCE [LARGE SCALE GENOMIC DNA]</scope>
    <source>
        <strain evidence="1 2">LMG 10736</strain>
    </source>
</reference>
<evidence type="ECO:0008006" key="3">
    <source>
        <dbReference type="Google" id="ProtNLM"/>
    </source>
</evidence>
<comment type="caution">
    <text evidence="1">The sequence shown here is derived from an EMBL/GenBank/DDBJ whole genome shotgun (WGS) entry which is preliminary data.</text>
</comment>
<dbReference type="RefSeq" id="WP_026503361.1">
    <property type="nucleotide sequence ID" value="NZ_JGYQ01000006.1"/>
</dbReference>
<dbReference type="AlphaFoldDB" id="A0A086ZQF6"/>